<reference evidence="15" key="1">
    <citation type="submission" date="2025-08" db="UniProtKB">
        <authorList>
            <consortium name="RefSeq"/>
        </authorList>
    </citation>
    <scope>IDENTIFICATION</scope>
    <source>
        <tissue evidence="15">Gonads</tissue>
    </source>
</reference>
<evidence type="ECO:0000256" key="4">
    <source>
        <dbReference type="ARBA" id="ARBA00009880"/>
    </source>
</evidence>
<dbReference type="RefSeq" id="XP_030748144.1">
    <property type="nucleotide sequence ID" value="XM_030892284.1"/>
</dbReference>
<keyword evidence="8 12" id="KW-0496">Mitochondrion</keyword>
<evidence type="ECO:0000256" key="3">
    <source>
        <dbReference type="ARBA" id="ARBA00004300"/>
    </source>
</evidence>
<evidence type="ECO:0000256" key="11">
    <source>
        <dbReference type="ARBA" id="ARBA00023273"/>
    </source>
</evidence>
<dbReference type="GO" id="GO:0005634">
    <property type="term" value="C:nucleus"/>
    <property type="evidence" value="ECO:0007669"/>
    <property type="project" value="UniProtKB-SubCell"/>
</dbReference>
<dbReference type="Gene3D" id="1.20.1520.10">
    <property type="entry name" value="ADP-ribosylation factor-like 2-binding protein, domain"/>
    <property type="match status" value="1"/>
</dbReference>
<dbReference type="InterPro" id="IPR023379">
    <property type="entry name" value="BART_dom"/>
</dbReference>
<keyword evidence="11 12" id="KW-0966">Cell projection</keyword>
<evidence type="ECO:0000259" key="13">
    <source>
        <dbReference type="Pfam" id="PF11527"/>
    </source>
</evidence>
<keyword evidence="9 12" id="KW-0206">Cytoskeleton</keyword>
<dbReference type="GO" id="GO:0005929">
    <property type="term" value="C:cilium"/>
    <property type="evidence" value="ECO:0007669"/>
    <property type="project" value="UniProtKB-UniRule"/>
</dbReference>
<dbReference type="OrthoDB" id="302784at2759"/>
<dbReference type="KEGG" id="soy:115876486"/>
<evidence type="ECO:0000313" key="15">
    <source>
        <dbReference type="RefSeq" id="XP_030748144.1"/>
    </source>
</evidence>
<comment type="subcellular location">
    <subcellularLocation>
        <location evidence="1 12">Cytoplasm</location>
        <location evidence="1 12">Cytoskeleton</location>
        <location evidence="1 12">Cilium basal body</location>
    </subcellularLocation>
    <subcellularLocation>
        <location evidence="3 12">Cytoplasm</location>
        <location evidence="3 12">Cytoskeleton</location>
        <location evidence="3 12">Microtubule organizing center</location>
        <location evidence="3 12">Centrosome</location>
    </subcellularLocation>
    <subcellularLocation>
        <location evidence="12">Cytoplasm</location>
    </subcellularLocation>
    <subcellularLocation>
        <location evidence="2 12">Nucleus</location>
    </subcellularLocation>
    <subcellularLocation>
        <location evidence="12">Mitochondrion intermembrane space</location>
    </subcellularLocation>
</comment>
<dbReference type="GeneID" id="115876486"/>
<evidence type="ECO:0000256" key="1">
    <source>
        <dbReference type="ARBA" id="ARBA00004120"/>
    </source>
</evidence>
<dbReference type="GO" id="GO:0005813">
    <property type="term" value="C:centrosome"/>
    <property type="evidence" value="ECO:0007669"/>
    <property type="project" value="UniProtKB-SubCell"/>
</dbReference>
<dbReference type="GO" id="GO:0051457">
    <property type="term" value="P:maintenance of protein location in nucleus"/>
    <property type="evidence" value="ECO:0007669"/>
    <property type="project" value="TreeGrafter"/>
</dbReference>
<name>A0A6J2XBE6_SITOR</name>
<sequence>MAATKCEMTKSVDQNEHEISFFSVDTEGPEKSFADIVGCIENIIISDKFMRVQNTFLETYYREFVRDDENKLIYTDIFKKYLETVERFIEQELVKEIPGFEMQILENLLKNKSKKELDGEIFEMLSTFWNFSTFKEMILDYKNMKEGKGIDFSKDILVTKYDLDGI</sequence>
<organism evidence="14 15">
    <name type="scientific">Sitophilus oryzae</name>
    <name type="common">Rice weevil</name>
    <name type="synonym">Curculio oryzae</name>
    <dbReference type="NCBI Taxonomy" id="7048"/>
    <lineage>
        <taxon>Eukaryota</taxon>
        <taxon>Metazoa</taxon>
        <taxon>Ecdysozoa</taxon>
        <taxon>Arthropoda</taxon>
        <taxon>Hexapoda</taxon>
        <taxon>Insecta</taxon>
        <taxon>Pterygota</taxon>
        <taxon>Neoptera</taxon>
        <taxon>Endopterygota</taxon>
        <taxon>Coleoptera</taxon>
        <taxon>Polyphaga</taxon>
        <taxon>Cucujiformia</taxon>
        <taxon>Curculionidae</taxon>
        <taxon>Dryophthorinae</taxon>
        <taxon>Sitophilus</taxon>
    </lineage>
</organism>
<dbReference type="Proteomes" id="UP000504635">
    <property type="component" value="Unplaced"/>
</dbReference>
<dbReference type="GO" id="GO:0005758">
    <property type="term" value="C:mitochondrial intermembrane space"/>
    <property type="evidence" value="ECO:0007669"/>
    <property type="project" value="UniProtKB-SubCell"/>
</dbReference>
<gene>
    <name evidence="15" type="primary">LOC115876486</name>
</gene>
<comment type="similarity">
    <text evidence="4 12">Belongs to the ARL2BP family.</text>
</comment>
<keyword evidence="6 12" id="KW-0963">Cytoplasm</keyword>
<protein>
    <recommendedName>
        <fullName evidence="5 12">ADP-ribosylation factor-like protein 2-binding protein</fullName>
        <shortName evidence="12">ARF-like 2-binding protein</shortName>
    </recommendedName>
</protein>
<comment type="function">
    <text evidence="12">Plays a role as an effector of the ADP-ribosylation factor-like protein 2, ARL2.</text>
</comment>
<keyword evidence="10 12" id="KW-0539">Nucleus</keyword>
<evidence type="ECO:0000256" key="6">
    <source>
        <dbReference type="ARBA" id="ARBA00022490"/>
    </source>
</evidence>
<evidence type="ECO:0000256" key="5">
    <source>
        <dbReference type="ARBA" id="ARBA00014849"/>
    </source>
</evidence>
<evidence type="ECO:0000256" key="12">
    <source>
        <dbReference type="RuleBase" id="RU367099"/>
    </source>
</evidence>
<proteinExistence type="inferred from homology"/>
<accession>A0A6J2XBE6</accession>
<evidence type="ECO:0000256" key="7">
    <source>
        <dbReference type="ARBA" id="ARBA00023069"/>
    </source>
</evidence>
<dbReference type="PANTHER" id="PTHR15487:SF4">
    <property type="entry name" value="ADP-RIBOSYLATION FACTOR-LIKE PROTEIN 2-BINDING PROTEIN"/>
    <property type="match status" value="1"/>
</dbReference>
<dbReference type="Pfam" id="PF11527">
    <property type="entry name" value="ARL2_Bind_BART"/>
    <property type="match status" value="1"/>
</dbReference>
<dbReference type="AlphaFoldDB" id="A0A6J2XBE6"/>
<dbReference type="InParanoid" id="A0A6J2XBE6"/>
<dbReference type="InterPro" id="IPR042541">
    <property type="entry name" value="BART_sf"/>
</dbReference>
<evidence type="ECO:0000256" key="8">
    <source>
        <dbReference type="ARBA" id="ARBA00023128"/>
    </source>
</evidence>
<dbReference type="PANTHER" id="PTHR15487">
    <property type="entry name" value="ADP-RIBOSYLATION FACTOR-LIKE PROTEIN 2-BINDING PROTEIN"/>
    <property type="match status" value="1"/>
</dbReference>
<evidence type="ECO:0000256" key="2">
    <source>
        <dbReference type="ARBA" id="ARBA00004123"/>
    </source>
</evidence>
<evidence type="ECO:0000313" key="14">
    <source>
        <dbReference type="Proteomes" id="UP000504635"/>
    </source>
</evidence>
<evidence type="ECO:0000256" key="9">
    <source>
        <dbReference type="ARBA" id="ARBA00023212"/>
    </source>
</evidence>
<keyword evidence="14" id="KW-1185">Reference proteome</keyword>
<dbReference type="InterPro" id="IPR038849">
    <property type="entry name" value="ARL2BP"/>
</dbReference>
<feature type="domain" description="BART" evidence="13">
    <location>
        <begin position="33"/>
        <end position="146"/>
    </location>
</feature>
<evidence type="ECO:0000256" key="10">
    <source>
        <dbReference type="ARBA" id="ARBA00023242"/>
    </source>
</evidence>
<keyword evidence="7 12" id="KW-0969">Cilium</keyword>